<organism evidence="7 8">
    <name type="scientific">Photobacterium damselae</name>
    <dbReference type="NCBI Taxonomy" id="38293"/>
    <lineage>
        <taxon>Bacteria</taxon>
        <taxon>Pseudomonadati</taxon>
        <taxon>Pseudomonadota</taxon>
        <taxon>Gammaproteobacteria</taxon>
        <taxon>Vibrionales</taxon>
        <taxon>Vibrionaceae</taxon>
        <taxon>Photobacterium</taxon>
    </lineage>
</organism>
<dbReference type="PANTHER" id="PTHR47360">
    <property type="entry name" value="MUREIN DD-ENDOPEPTIDASE MEPS/MUREIN LD-CARBOXYPEPTIDASE"/>
    <property type="match status" value="1"/>
</dbReference>
<evidence type="ECO:0000256" key="2">
    <source>
        <dbReference type="ARBA" id="ARBA00022670"/>
    </source>
</evidence>
<evidence type="ECO:0000259" key="6">
    <source>
        <dbReference type="PROSITE" id="PS51935"/>
    </source>
</evidence>
<dbReference type="PANTHER" id="PTHR47360:SF1">
    <property type="entry name" value="ENDOPEPTIDASE NLPC-RELATED"/>
    <property type="match status" value="1"/>
</dbReference>
<dbReference type="Gene3D" id="3.90.1720.10">
    <property type="entry name" value="endopeptidase domain like (from Nostoc punctiforme)"/>
    <property type="match status" value="1"/>
</dbReference>
<protein>
    <submittedName>
        <fullName evidence="7">Probable endopeptidase Spr</fullName>
        <ecNumber evidence="7">3.4.-.-</ecNumber>
    </submittedName>
</protein>
<evidence type="ECO:0000313" key="7">
    <source>
        <dbReference type="EMBL" id="SPY44780.1"/>
    </source>
</evidence>
<dbReference type="SUPFAM" id="SSF54001">
    <property type="entry name" value="Cysteine proteinases"/>
    <property type="match status" value="1"/>
</dbReference>
<feature type="domain" description="NlpC/P60" evidence="6">
    <location>
        <begin position="62"/>
        <end position="183"/>
    </location>
</feature>
<reference evidence="7 8" key="1">
    <citation type="submission" date="2018-06" db="EMBL/GenBank/DDBJ databases">
        <authorList>
            <consortium name="Pathogen Informatics"/>
            <person name="Doyle S."/>
        </authorList>
    </citation>
    <scope>NUCLEOTIDE SEQUENCE [LARGE SCALE GENOMIC DNA]</scope>
    <source>
        <strain evidence="7 8">NCTC11647</strain>
    </source>
</reference>
<gene>
    <name evidence="7" type="primary">spr_2</name>
    <name evidence="7" type="ORF">NCTC11647_03731</name>
</gene>
<keyword evidence="2" id="KW-0645">Protease</keyword>
<keyword evidence="3" id="KW-0732">Signal</keyword>
<dbReference type="InterPro" id="IPR038765">
    <property type="entry name" value="Papain-like_cys_pep_sf"/>
</dbReference>
<dbReference type="Proteomes" id="UP000251647">
    <property type="component" value="Unassembled WGS sequence"/>
</dbReference>
<comment type="similarity">
    <text evidence="1">Belongs to the peptidase C40 family.</text>
</comment>
<dbReference type="EC" id="3.4.-.-" evidence="7"/>
<keyword evidence="5" id="KW-0788">Thiol protease</keyword>
<keyword evidence="4 7" id="KW-0378">Hydrolase</keyword>
<evidence type="ECO:0000256" key="5">
    <source>
        <dbReference type="ARBA" id="ARBA00022807"/>
    </source>
</evidence>
<dbReference type="Pfam" id="PF00877">
    <property type="entry name" value="NLPC_P60"/>
    <property type="match status" value="1"/>
</dbReference>
<dbReference type="GO" id="GO:0006508">
    <property type="term" value="P:proteolysis"/>
    <property type="evidence" value="ECO:0007669"/>
    <property type="project" value="UniProtKB-KW"/>
</dbReference>
<dbReference type="PROSITE" id="PS51935">
    <property type="entry name" value="NLPC_P60"/>
    <property type="match status" value="1"/>
</dbReference>
<dbReference type="AlphaFoldDB" id="A0A2T3QJZ2"/>
<evidence type="ECO:0000256" key="4">
    <source>
        <dbReference type="ARBA" id="ARBA00022801"/>
    </source>
</evidence>
<sequence>MSLYRLKNLSKRVLITVFPLFFMTLSASVLAHTSSDGYYLPSGNYIHRSHIKPAVKHHHLSSKTRSKILHSYHRWEHTPYRYGGTTHRGIDCSAFVGKVFREVFKIHLPRTSMQQVKLGFKVKRENAHFGDLVFFKTGDWHHHVGIYLDHGRFINATSSRGVAISNLNHKYWRHRFWQIRRLVV</sequence>
<proteinExistence type="inferred from homology"/>
<dbReference type="GO" id="GO:0008234">
    <property type="term" value="F:cysteine-type peptidase activity"/>
    <property type="evidence" value="ECO:0007669"/>
    <property type="project" value="UniProtKB-KW"/>
</dbReference>
<dbReference type="InterPro" id="IPR052062">
    <property type="entry name" value="Murein_DD/LD_carboxypeptidase"/>
</dbReference>
<dbReference type="InterPro" id="IPR000064">
    <property type="entry name" value="NLP_P60_dom"/>
</dbReference>
<dbReference type="OrthoDB" id="9807055at2"/>
<dbReference type="EMBL" id="UATL01000005">
    <property type="protein sequence ID" value="SPY44780.1"/>
    <property type="molecule type" value="Genomic_DNA"/>
</dbReference>
<evidence type="ECO:0000256" key="1">
    <source>
        <dbReference type="ARBA" id="ARBA00007074"/>
    </source>
</evidence>
<evidence type="ECO:0000256" key="3">
    <source>
        <dbReference type="ARBA" id="ARBA00022729"/>
    </source>
</evidence>
<evidence type="ECO:0000313" key="8">
    <source>
        <dbReference type="Proteomes" id="UP000251647"/>
    </source>
</evidence>
<accession>A0A2T3QJZ2</accession>
<name>A0A2T3QJZ2_PHODM</name>